<evidence type="ECO:0000256" key="3">
    <source>
        <dbReference type="ARBA" id="ARBA00023295"/>
    </source>
</evidence>
<dbReference type="PANTHER" id="PTHR31339">
    <property type="entry name" value="PECTIN LYASE-RELATED"/>
    <property type="match status" value="1"/>
</dbReference>
<evidence type="ECO:0000313" key="6">
    <source>
        <dbReference type="EMBL" id="MDI3319224.1"/>
    </source>
</evidence>
<dbReference type="InterPro" id="IPR011050">
    <property type="entry name" value="Pectin_lyase_fold/virulence"/>
</dbReference>
<comment type="caution">
    <text evidence="6">The sequence shown here is derived from an EMBL/GenBank/DDBJ whole genome shotgun (WGS) entry which is preliminary data.</text>
</comment>
<feature type="chain" id="PRO_5045803796" evidence="5">
    <location>
        <begin position="23"/>
        <end position="419"/>
    </location>
</feature>
<keyword evidence="7" id="KW-1185">Reference proteome</keyword>
<dbReference type="RefSeq" id="WP_282333339.1">
    <property type="nucleotide sequence ID" value="NZ_JASBRG010000003.1"/>
</dbReference>
<accession>A0ABT6R9I6</accession>
<keyword evidence="3 4" id="KW-0326">Glycosidase</keyword>
<dbReference type="SUPFAM" id="SSF51126">
    <property type="entry name" value="Pectin lyase-like"/>
    <property type="match status" value="1"/>
</dbReference>
<keyword evidence="2 4" id="KW-0378">Hydrolase</keyword>
<keyword evidence="5" id="KW-0732">Signal</keyword>
<dbReference type="InterPro" id="IPR000743">
    <property type="entry name" value="Glyco_hydro_28"/>
</dbReference>
<dbReference type="InterPro" id="IPR006626">
    <property type="entry name" value="PbH1"/>
</dbReference>
<dbReference type="GO" id="GO:0016787">
    <property type="term" value="F:hydrolase activity"/>
    <property type="evidence" value="ECO:0007669"/>
    <property type="project" value="UniProtKB-KW"/>
</dbReference>
<dbReference type="PANTHER" id="PTHR31339:SF9">
    <property type="entry name" value="PLASMIN AND FIBRONECTIN-BINDING PROTEIN A"/>
    <property type="match status" value="1"/>
</dbReference>
<dbReference type="SMART" id="SM00710">
    <property type="entry name" value="PbH1"/>
    <property type="match status" value="6"/>
</dbReference>
<reference evidence="6 7" key="1">
    <citation type="submission" date="2023-05" db="EMBL/GenBank/DDBJ databases">
        <title>Genome sequence of Pinibacter sp. MAH-24.</title>
        <authorList>
            <person name="Huq M.A."/>
        </authorList>
    </citation>
    <scope>NUCLEOTIDE SEQUENCE [LARGE SCALE GENOMIC DNA]</scope>
    <source>
        <strain evidence="6 7">MAH-24</strain>
    </source>
</reference>
<dbReference type="EMBL" id="JASBRG010000003">
    <property type="protein sequence ID" value="MDI3319224.1"/>
    <property type="molecule type" value="Genomic_DNA"/>
</dbReference>
<sequence>MEIRSGLFAFLLAIAMVNVATAQYTKLPSIADKNYPVTDFGAVGDGSTLNTKSIQSALDKASANGGCVVIPAGVFLCGPLTIGGKTALRIEKGAVLRLRNDVDTYPAVNNRYLNFINISGASDVKICGEGTIDGQGEIWWKKFTAKEITNRRPQMVFIENAQRLEISGITFLNPPNTHLSIKDGTDVYIHGIRIVAPANSRNTDGINISAKNCTIEDCDIRTGDDNIAINFGNRNNSATEPECSNIVVKNCFFGVGHGMSIGSFTSGGLKNLSVSNCKFDGTTSAIRIKTARGRGGLVENVSYSDIDIKDSKWPIFISEYYPREPDTPEADTTTVATAFCPVYKNIALKNITVTGATDAIKINGIPESPIQGIIFENVKINAKNGAQIYNAKQVKFVKCRINVEKGEVLKTYNAEVEGM</sequence>
<organism evidence="6 7">
    <name type="scientific">Pinibacter soli</name>
    <dbReference type="NCBI Taxonomy" id="3044211"/>
    <lineage>
        <taxon>Bacteria</taxon>
        <taxon>Pseudomonadati</taxon>
        <taxon>Bacteroidota</taxon>
        <taxon>Chitinophagia</taxon>
        <taxon>Chitinophagales</taxon>
        <taxon>Chitinophagaceae</taxon>
        <taxon>Pinibacter</taxon>
    </lineage>
</organism>
<protein>
    <submittedName>
        <fullName evidence="6">Glycosyl hydrolase family 28 protein</fullName>
    </submittedName>
</protein>
<name>A0ABT6R9I6_9BACT</name>
<evidence type="ECO:0000256" key="4">
    <source>
        <dbReference type="RuleBase" id="RU361169"/>
    </source>
</evidence>
<dbReference type="Gene3D" id="2.160.20.10">
    <property type="entry name" value="Single-stranded right-handed beta-helix, Pectin lyase-like"/>
    <property type="match status" value="1"/>
</dbReference>
<gene>
    <name evidence="6" type="ORF">QJ048_05540</name>
</gene>
<evidence type="ECO:0000256" key="2">
    <source>
        <dbReference type="ARBA" id="ARBA00022801"/>
    </source>
</evidence>
<dbReference type="PROSITE" id="PS00502">
    <property type="entry name" value="POLYGALACTURONASE"/>
    <property type="match status" value="1"/>
</dbReference>
<dbReference type="Pfam" id="PF00295">
    <property type="entry name" value="Glyco_hydro_28"/>
    <property type="match status" value="1"/>
</dbReference>
<evidence type="ECO:0000256" key="5">
    <source>
        <dbReference type="SAM" id="SignalP"/>
    </source>
</evidence>
<dbReference type="InterPro" id="IPR012334">
    <property type="entry name" value="Pectin_lyas_fold"/>
</dbReference>
<feature type="signal peptide" evidence="5">
    <location>
        <begin position="1"/>
        <end position="22"/>
    </location>
</feature>
<evidence type="ECO:0000313" key="7">
    <source>
        <dbReference type="Proteomes" id="UP001226434"/>
    </source>
</evidence>
<evidence type="ECO:0000256" key="1">
    <source>
        <dbReference type="ARBA" id="ARBA00008834"/>
    </source>
</evidence>
<comment type="similarity">
    <text evidence="1 4">Belongs to the glycosyl hydrolase 28 family.</text>
</comment>
<dbReference type="Proteomes" id="UP001226434">
    <property type="component" value="Unassembled WGS sequence"/>
</dbReference>
<dbReference type="InterPro" id="IPR051801">
    <property type="entry name" value="GH28_Enzymes"/>
</dbReference>
<proteinExistence type="inferred from homology"/>